<dbReference type="InterPro" id="IPR000719">
    <property type="entry name" value="Prot_kinase_dom"/>
</dbReference>
<evidence type="ECO:0000313" key="9">
    <source>
        <dbReference type="EMBL" id="KAF7371245.1"/>
    </source>
</evidence>
<reference evidence="9" key="1">
    <citation type="submission" date="2020-05" db="EMBL/GenBank/DDBJ databases">
        <title>Mycena genomes resolve the evolution of fungal bioluminescence.</title>
        <authorList>
            <person name="Tsai I.J."/>
        </authorList>
    </citation>
    <scope>NUCLEOTIDE SEQUENCE</scope>
    <source>
        <strain evidence="9">160909Yilan</strain>
    </source>
</reference>
<name>A0A8H7DEB6_9AGAR</name>
<dbReference type="PROSITE" id="PS50011">
    <property type="entry name" value="PROTEIN_KINASE_DOM"/>
    <property type="match status" value="1"/>
</dbReference>
<sequence length="303" mass="34032">MTVCTVAWGDDVLEEISPLTIREDGPVHKVKVKHTGEIMVRKTITPLQGADKAAPTPPRHHFVKMLLEFCEGGSLEAVGKRIKELKAVIEEDIAGHLAEGVLQGLAYLHSKKIIHRNIKPSNILLSREGIVKLCDTAPAYELTDSTCDMRNDTNDTNSCYYLAPEMMCGQKYTVRIGVWSAGICLLELVQDRFPFPRDLPSIEVMMYITMSDPPRLEDKPGRQWSNDMKDFIEQMLTLDALTRPTPQDMLAHPWVANIMKQQGQMDRWIREVWGWPRDNSGSSHSDSPPSSGAHTDCPHVSSD</sequence>
<dbReference type="SUPFAM" id="SSF56112">
    <property type="entry name" value="Protein kinase-like (PK-like)"/>
    <property type="match status" value="1"/>
</dbReference>
<evidence type="ECO:0000256" key="7">
    <source>
        <dbReference type="SAM" id="MobiDB-lite"/>
    </source>
</evidence>
<dbReference type="AlphaFoldDB" id="A0A8H7DEB6"/>
<keyword evidence="1" id="KW-0808">Transferase</keyword>
<dbReference type="GO" id="GO:0060237">
    <property type="term" value="P:regulation of fungal-type cell wall organization"/>
    <property type="evidence" value="ECO:0007669"/>
    <property type="project" value="TreeGrafter"/>
</dbReference>
<dbReference type="OrthoDB" id="10252354at2759"/>
<dbReference type="GO" id="GO:0000196">
    <property type="term" value="P:cell integrity MAPK cascade"/>
    <property type="evidence" value="ECO:0007669"/>
    <property type="project" value="TreeGrafter"/>
</dbReference>
<accession>A0A8H7DEB6</accession>
<keyword evidence="3 9" id="KW-0418">Kinase</keyword>
<organism evidence="9 10">
    <name type="scientific">Mycena sanguinolenta</name>
    <dbReference type="NCBI Taxonomy" id="230812"/>
    <lineage>
        <taxon>Eukaryota</taxon>
        <taxon>Fungi</taxon>
        <taxon>Dikarya</taxon>
        <taxon>Basidiomycota</taxon>
        <taxon>Agaricomycotina</taxon>
        <taxon>Agaricomycetes</taxon>
        <taxon>Agaricomycetidae</taxon>
        <taxon>Agaricales</taxon>
        <taxon>Marasmiineae</taxon>
        <taxon>Mycenaceae</taxon>
        <taxon>Mycena</taxon>
    </lineage>
</organism>
<protein>
    <recommendedName>
        <fullName evidence="6">mitogen-activated protein kinase kinase</fullName>
        <ecNumber evidence="6">2.7.12.2</ecNumber>
    </recommendedName>
</protein>
<feature type="domain" description="Protein kinase" evidence="8">
    <location>
        <begin position="1"/>
        <end position="255"/>
    </location>
</feature>
<keyword evidence="4" id="KW-0067">ATP-binding</keyword>
<evidence type="ECO:0000256" key="4">
    <source>
        <dbReference type="ARBA" id="ARBA00022840"/>
    </source>
</evidence>
<proteinExistence type="inferred from homology"/>
<dbReference type="InterPro" id="IPR011009">
    <property type="entry name" value="Kinase-like_dom_sf"/>
</dbReference>
<comment type="caution">
    <text evidence="9">The sequence shown here is derived from an EMBL/GenBank/DDBJ whole genome shotgun (WGS) entry which is preliminary data.</text>
</comment>
<dbReference type="Pfam" id="PF00069">
    <property type="entry name" value="Pkinase"/>
    <property type="match status" value="1"/>
</dbReference>
<dbReference type="PANTHER" id="PTHR48013">
    <property type="entry name" value="DUAL SPECIFICITY MITOGEN-ACTIVATED PROTEIN KINASE KINASE 5-RELATED"/>
    <property type="match status" value="1"/>
</dbReference>
<evidence type="ECO:0000256" key="1">
    <source>
        <dbReference type="ARBA" id="ARBA00022679"/>
    </source>
</evidence>
<dbReference type="EMBL" id="JACAZH010000004">
    <property type="protein sequence ID" value="KAF7371245.1"/>
    <property type="molecule type" value="Genomic_DNA"/>
</dbReference>
<dbReference type="EC" id="2.7.12.2" evidence="6"/>
<feature type="region of interest" description="Disordered" evidence="7">
    <location>
        <begin position="278"/>
        <end position="303"/>
    </location>
</feature>
<keyword evidence="10" id="KW-1185">Reference proteome</keyword>
<keyword evidence="2" id="KW-0547">Nucleotide-binding</keyword>
<evidence type="ECO:0000256" key="3">
    <source>
        <dbReference type="ARBA" id="ARBA00022777"/>
    </source>
</evidence>
<dbReference type="Proteomes" id="UP000623467">
    <property type="component" value="Unassembled WGS sequence"/>
</dbReference>
<evidence type="ECO:0000259" key="8">
    <source>
        <dbReference type="PROSITE" id="PS50011"/>
    </source>
</evidence>
<feature type="compositionally biased region" description="Low complexity" evidence="7">
    <location>
        <begin position="280"/>
        <end position="292"/>
    </location>
</feature>
<dbReference type="GO" id="GO:0004708">
    <property type="term" value="F:MAP kinase kinase activity"/>
    <property type="evidence" value="ECO:0007669"/>
    <property type="project" value="UniProtKB-EC"/>
</dbReference>
<evidence type="ECO:0000256" key="6">
    <source>
        <dbReference type="ARBA" id="ARBA00038999"/>
    </source>
</evidence>
<evidence type="ECO:0000313" key="10">
    <source>
        <dbReference type="Proteomes" id="UP000623467"/>
    </source>
</evidence>
<comment type="similarity">
    <text evidence="5">Belongs to the protein kinase superfamily. STE Ser/Thr protein kinase family. MAP kinase kinase subfamily.</text>
</comment>
<dbReference type="Gene3D" id="1.10.510.10">
    <property type="entry name" value="Transferase(Phosphotransferase) domain 1"/>
    <property type="match status" value="1"/>
</dbReference>
<dbReference type="PANTHER" id="PTHR48013:SF6">
    <property type="entry name" value="MAP KINASE KINASE MKK1_SSP32-RELATED"/>
    <property type="match status" value="1"/>
</dbReference>
<evidence type="ECO:0000256" key="2">
    <source>
        <dbReference type="ARBA" id="ARBA00022741"/>
    </source>
</evidence>
<evidence type="ECO:0000256" key="5">
    <source>
        <dbReference type="ARBA" id="ARBA00038035"/>
    </source>
</evidence>
<gene>
    <name evidence="9" type="ORF">MSAN_00760300</name>
</gene>
<dbReference type="GO" id="GO:0005524">
    <property type="term" value="F:ATP binding"/>
    <property type="evidence" value="ECO:0007669"/>
    <property type="project" value="UniProtKB-KW"/>
</dbReference>